<accession>A0ABR0ST18</accession>
<evidence type="ECO:0000256" key="1">
    <source>
        <dbReference type="ARBA" id="ARBA00023015"/>
    </source>
</evidence>
<evidence type="ECO:0000259" key="6">
    <source>
        <dbReference type="PROSITE" id="PS50048"/>
    </source>
</evidence>
<dbReference type="InterPro" id="IPR051127">
    <property type="entry name" value="Fungal_SecMet_Regulators"/>
</dbReference>
<dbReference type="Proteomes" id="UP001338125">
    <property type="component" value="Unassembled WGS sequence"/>
</dbReference>
<feature type="region of interest" description="Disordered" evidence="5">
    <location>
        <begin position="1"/>
        <end position="32"/>
    </location>
</feature>
<dbReference type="SMART" id="SM00066">
    <property type="entry name" value="GAL4"/>
    <property type="match status" value="1"/>
</dbReference>
<feature type="compositionally biased region" description="Low complexity" evidence="5">
    <location>
        <begin position="18"/>
        <end position="30"/>
    </location>
</feature>
<dbReference type="PROSITE" id="PS00463">
    <property type="entry name" value="ZN2_CY6_FUNGAL_1"/>
    <property type="match status" value="1"/>
</dbReference>
<dbReference type="PROSITE" id="PS50048">
    <property type="entry name" value="ZN2_CY6_FUNGAL_2"/>
    <property type="match status" value="1"/>
</dbReference>
<dbReference type="CDD" id="cd12148">
    <property type="entry name" value="fungal_TF_MHR"/>
    <property type="match status" value="1"/>
</dbReference>
<protein>
    <recommendedName>
        <fullName evidence="6">Zn(2)-C6 fungal-type domain-containing protein</fullName>
    </recommendedName>
</protein>
<evidence type="ECO:0000313" key="8">
    <source>
        <dbReference type="Proteomes" id="UP001338125"/>
    </source>
</evidence>
<reference evidence="7 8" key="1">
    <citation type="submission" date="2024-01" db="EMBL/GenBank/DDBJ databases">
        <title>Complete genome of Cladobotryum mycophilum ATHUM6906.</title>
        <authorList>
            <person name="Christinaki A.C."/>
            <person name="Myridakis A.I."/>
            <person name="Kouvelis V.N."/>
        </authorList>
    </citation>
    <scope>NUCLEOTIDE SEQUENCE [LARGE SCALE GENOMIC DNA]</scope>
    <source>
        <strain evidence="7 8">ATHUM6906</strain>
    </source>
</reference>
<keyword evidence="2" id="KW-0238">DNA-binding</keyword>
<dbReference type="PANTHER" id="PTHR47424:SF3">
    <property type="entry name" value="REGULATORY PROTEIN GAL4"/>
    <property type="match status" value="1"/>
</dbReference>
<keyword evidence="1" id="KW-0805">Transcription regulation</keyword>
<dbReference type="EMBL" id="JAVFKD010000004">
    <property type="protein sequence ID" value="KAK5995253.1"/>
    <property type="molecule type" value="Genomic_DNA"/>
</dbReference>
<dbReference type="InterPro" id="IPR036864">
    <property type="entry name" value="Zn2-C6_fun-type_DNA-bd_sf"/>
</dbReference>
<feature type="domain" description="Zn(2)-C6 fungal-type" evidence="6">
    <location>
        <begin position="40"/>
        <end position="70"/>
    </location>
</feature>
<evidence type="ECO:0000256" key="3">
    <source>
        <dbReference type="ARBA" id="ARBA00023163"/>
    </source>
</evidence>
<gene>
    <name evidence="7" type="ORF">PT974_03652</name>
</gene>
<comment type="caution">
    <text evidence="7">The sequence shown here is derived from an EMBL/GenBank/DDBJ whole genome shotgun (WGS) entry which is preliminary data.</text>
</comment>
<dbReference type="Gene3D" id="4.10.240.10">
    <property type="entry name" value="Zn(2)-C6 fungal-type DNA-binding domain"/>
    <property type="match status" value="1"/>
</dbReference>
<dbReference type="SUPFAM" id="SSF57701">
    <property type="entry name" value="Zn2/Cys6 DNA-binding domain"/>
    <property type="match status" value="1"/>
</dbReference>
<evidence type="ECO:0000313" key="7">
    <source>
        <dbReference type="EMBL" id="KAK5995253.1"/>
    </source>
</evidence>
<sequence>MKSFGEQTMYRHIQPAQSSNSTSASFNSSSLPKKRAVLRACYDCRRAKIKCDGQRPKCGPCEVKDRKCGYDDDEAPARRQQQQKQQKPASSTSRLEALETLVDALQTSSSDQAENLLQRIRSSDNPVTMLDNIAKSPIPLPSATSEVQDSKGHLEGWLQSQNVSDYSSLVSGGISDGSSVYPETHSSFNMTSISAAGAGAVTATQGLSGPDEALKMRAPPFMENAALNVIQHCIPSASDTQEAVNVFFSCSGRLLHVFSKEQAEARYSAVFNDQNESTEGSKADLCCVMGLASVGAQYMCGVLEKETEEAFYGIAKHYLDMVIEERPYDAIKVCALLAMYNIMGKATVSLAYVEIGLGMCRRFGINTHAGQMYATSEEEWVDNRKTWRTLMFLSSWLSTTLGYISGNDVLSDRINLSELQVDDPRNISDVVQTEIAKICLLKANILRLHLAVNEITAPALQSVIQDLQTWYAELPEQMRLEGTGRDDLTVETKRSIHHVHLHYLGAMMLLYSRIASQYMQPGKDWSLMPTLLRALLEQLAGEAVIAASTSSRILQLLYDEDSIFKRCWLVIFQAYTSCLVILHSIIQRQLHGFDNSTLQQDLEHAQVCLTILDYCGALDKVAASFHKQLTAVFERILVKEEYHNINLDDIEMGGTHSGDHAAFAMGKDGQEYRYLLTVPEHPDMSHLTLSLSLLGMLCRPFGHPSSMIIGPAQANESLDEEVVPQTRSWSKWGSGNGTPFDWDLNLLLSDKKAQTDIGDAGDPKQLNSCGRFLGSSEPSGWVPSTFITQTIR</sequence>
<dbReference type="Pfam" id="PF00172">
    <property type="entry name" value="Zn_clus"/>
    <property type="match status" value="1"/>
</dbReference>
<keyword evidence="8" id="KW-1185">Reference proteome</keyword>
<evidence type="ECO:0000256" key="4">
    <source>
        <dbReference type="ARBA" id="ARBA00023242"/>
    </source>
</evidence>
<evidence type="ECO:0000256" key="5">
    <source>
        <dbReference type="SAM" id="MobiDB-lite"/>
    </source>
</evidence>
<feature type="region of interest" description="Disordered" evidence="5">
    <location>
        <begin position="53"/>
        <end position="93"/>
    </location>
</feature>
<evidence type="ECO:0000256" key="2">
    <source>
        <dbReference type="ARBA" id="ARBA00023125"/>
    </source>
</evidence>
<dbReference type="PANTHER" id="PTHR47424">
    <property type="entry name" value="REGULATORY PROTEIN GAL4"/>
    <property type="match status" value="1"/>
</dbReference>
<keyword evidence="4" id="KW-0539">Nucleus</keyword>
<organism evidence="7 8">
    <name type="scientific">Cladobotryum mycophilum</name>
    <dbReference type="NCBI Taxonomy" id="491253"/>
    <lineage>
        <taxon>Eukaryota</taxon>
        <taxon>Fungi</taxon>
        <taxon>Dikarya</taxon>
        <taxon>Ascomycota</taxon>
        <taxon>Pezizomycotina</taxon>
        <taxon>Sordariomycetes</taxon>
        <taxon>Hypocreomycetidae</taxon>
        <taxon>Hypocreales</taxon>
        <taxon>Hypocreaceae</taxon>
        <taxon>Cladobotryum</taxon>
    </lineage>
</organism>
<feature type="compositionally biased region" description="Low complexity" evidence="5">
    <location>
        <begin position="78"/>
        <end position="91"/>
    </location>
</feature>
<name>A0ABR0ST18_9HYPO</name>
<dbReference type="InterPro" id="IPR001138">
    <property type="entry name" value="Zn2Cys6_DnaBD"/>
</dbReference>
<proteinExistence type="predicted"/>
<dbReference type="CDD" id="cd00067">
    <property type="entry name" value="GAL4"/>
    <property type="match status" value="1"/>
</dbReference>
<keyword evidence="3" id="KW-0804">Transcription</keyword>